<keyword evidence="2 8" id="KW-0812">Transmembrane</keyword>
<dbReference type="SUPFAM" id="SSF52200">
    <property type="entry name" value="Toll/Interleukin receptor TIR domain"/>
    <property type="match status" value="1"/>
</dbReference>
<dbReference type="PRINTS" id="PR00248">
    <property type="entry name" value="GPCRMGR"/>
</dbReference>
<feature type="compositionally biased region" description="Low complexity" evidence="7">
    <location>
        <begin position="1071"/>
        <end position="1082"/>
    </location>
</feature>
<dbReference type="InterPro" id="IPR035897">
    <property type="entry name" value="Toll_tir_struct_dom_sf"/>
</dbReference>
<evidence type="ECO:0000256" key="3">
    <source>
        <dbReference type="ARBA" id="ARBA00022989"/>
    </source>
</evidence>
<feature type="region of interest" description="Disordered" evidence="7">
    <location>
        <begin position="738"/>
        <end position="782"/>
    </location>
</feature>
<dbReference type="AlphaFoldDB" id="A0A0D3IWS1"/>
<dbReference type="KEGG" id="ehx:EMIHUDRAFT_436732"/>
<dbReference type="PaxDb" id="2903-EOD15706"/>
<evidence type="ECO:0000256" key="7">
    <source>
        <dbReference type="SAM" id="MobiDB-lite"/>
    </source>
</evidence>
<reference evidence="11" key="1">
    <citation type="journal article" date="2013" name="Nature">
        <title>Pan genome of the phytoplankton Emiliania underpins its global distribution.</title>
        <authorList>
            <person name="Read B.A."/>
            <person name="Kegel J."/>
            <person name="Klute M.J."/>
            <person name="Kuo A."/>
            <person name="Lefebvre S.C."/>
            <person name="Maumus F."/>
            <person name="Mayer C."/>
            <person name="Miller J."/>
            <person name="Monier A."/>
            <person name="Salamov A."/>
            <person name="Young J."/>
            <person name="Aguilar M."/>
            <person name="Claverie J.M."/>
            <person name="Frickenhaus S."/>
            <person name="Gonzalez K."/>
            <person name="Herman E.K."/>
            <person name="Lin Y.C."/>
            <person name="Napier J."/>
            <person name="Ogata H."/>
            <person name="Sarno A.F."/>
            <person name="Shmutz J."/>
            <person name="Schroeder D."/>
            <person name="de Vargas C."/>
            <person name="Verret F."/>
            <person name="von Dassow P."/>
            <person name="Valentin K."/>
            <person name="Van de Peer Y."/>
            <person name="Wheeler G."/>
            <person name="Dacks J.B."/>
            <person name="Delwiche C.F."/>
            <person name="Dyhrman S.T."/>
            <person name="Glockner G."/>
            <person name="John U."/>
            <person name="Richards T."/>
            <person name="Worden A.Z."/>
            <person name="Zhang X."/>
            <person name="Grigoriev I.V."/>
            <person name="Allen A.E."/>
            <person name="Bidle K."/>
            <person name="Borodovsky M."/>
            <person name="Bowler C."/>
            <person name="Brownlee C."/>
            <person name="Cock J.M."/>
            <person name="Elias M."/>
            <person name="Gladyshev V.N."/>
            <person name="Groth M."/>
            <person name="Guda C."/>
            <person name="Hadaegh A."/>
            <person name="Iglesias-Rodriguez M.D."/>
            <person name="Jenkins J."/>
            <person name="Jones B.M."/>
            <person name="Lawson T."/>
            <person name="Leese F."/>
            <person name="Lindquist E."/>
            <person name="Lobanov A."/>
            <person name="Lomsadze A."/>
            <person name="Malik S.B."/>
            <person name="Marsh M.E."/>
            <person name="Mackinder L."/>
            <person name="Mock T."/>
            <person name="Mueller-Roeber B."/>
            <person name="Pagarete A."/>
            <person name="Parker M."/>
            <person name="Probert I."/>
            <person name="Quesneville H."/>
            <person name="Raines C."/>
            <person name="Rensing S.A."/>
            <person name="Riano-Pachon D.M."/>
            <person name="Richier S."/>
            <person name="Rokitta S."/>
            <person name="Shiraiwa Y."/>
            <person name="Soanes D.M."/>
            <person name="van der Giezen M."/>
            <person name="Wahlund T.M."/>
            <person name="Williams B."/>
            <person name="Wilson W."/>
            <person name="Wolfe G."/>
            <person name="Wurch L.L."/>
        </authorList>
    </citation>
    <scope>NUCLEOTIDE SEQUENCE</scope>
</reference>
<evidence type="ECO:0000256" key="8">
    <source>
        <dbReference type="SAM" id="Phobius"/>
    </source>
</evidence>
<feature type="region of interest" description="Disordered" evidence="7">
    <location>
        <begin position="950"/>
        <end position="1003"/>
    </location>
</feature>
<reference evidence="10" key="2">
    <citation type="submission" date="2024-10" db="UniProtKB">
        <authorList>
            <consortium name="EnsemblProtists"/>
        </authorList>
    </citation>
    <scope>IDENTIFICATION</scope>
</reference>
<keyword evidence="5" id="KW-0675">Receptor</keyword>
<dbReference type="EnsemblProtists" id="EOD15706">
    <property type="protein sequence ID" value="EOD15706"/>
    <property type="gene ID" value="EMIHUDRAFT_436732"/>
</dbReference>
<organism evidence="10 11">
    <name type="scientific">Emiliania huxleyi (strain CCMP1516)</name>
    <dbReference type="NCBI Taxonomy" id="280463"/>
    <lineage>
        <taxon>Eukaryota</taxon>
        <taxon>Haptista</taxon>
        <taxon>Haptophyta</taxon>
        <taxon>Prymnesiophyceae</taxon>
        <taxon>Isochrysidales</taxon>
        <taxon>Noelaerhabdaceae</taxon>
        <taxon>Emiliania</taxon>
    </lineage>
</organism>
<dbReference type="SUPFAM" id="SSF53822">
    <property type="entry name" value="Periplasmic binding protein-like I"/>
    <property type="match status" value="1"/>
</dbReference>
<evidence type="ECO:0000256" key="1">
    <source>
        <dbReference type="ARBA" id="ARBA00004141"/>
    </source>
</evidence>
<dbReference type="InterPro" id="IPR000337">
    <property type="entry name" value="GPCR_3"/>
</dbReference>
<keyword evidence="4 8" id="KW-0472">Membrane</keyword>
<dbReference type="PANTHER" id="PTHR24060">
    <property type="entry name" value="METABOTROPIC GLUTAMATE RECEPTOR"/>
    <property type="match status" value="1"/>
</dbReference>
<dbReference type="GO" id="GO:0004930">
    <property type="term" value="F:G protein-coupled receptor activity"/>
    <property type="evidence" value="ECO:0007669"/>
    <property type="project" value="InterPro"/>
</dbReference>
<evidence type="ECO:0000313" key="11">
    <source>
        <dbReference type="Proteomes" id="UP000013827"/>
    </source>
</evidence>
<dbReference type="GeneID" id="17261858"/>
<sequence>MSPQLAAGKEPVCVPYLCKERQAERTALLLRLTNRGEALPKLWQGVACLALLALDHARKGDGSVIPELAGLNSSIEHVLLDTRSDPASGVTAYRAARANGASSIVGAARSAVSVPLGYVETEDVMPAVSYWSSTPALSDQKLFPLFARTFPSDSDSAAAMVTVLRNMGVPSQTSPARCWEHFSAISVADEYANGYMQAVSRNAAACGLTLSRVSTFEYGNADSAARAVQGLVSGGANIVTANIVLLIAFDVDLPAIFATADELGMLDAPYAWFAPDSFFASDLGALLAAGQLTAGLYGKLAGFNQVFISQKSSAGYARYEAAWRQLTPESCEALGEGGVGPSGDNGYNASRLTAADFRGPPPEVGSYAYDAAAAIALAIQNCSSNGTDGALRDHAAAAARGQELAAAIRGLAFSGASGEVGFKQGLGDRATNGLDIAMFNWQLQPAGGGGGGEKLADVAVLRYSLSTLLTPGGEACAQNATSALPEPDPMWVWLGGGSSPPRDRLVVERERLAADLAASQQRAREAEERERQRQVVLGAVLGPALLLLAAGVLLVVRHFKLAKRRRQLVWRSTRKPPRLRSKASGEYHLFLSHTWSSGQDQVHMIKRRLATLAPQMKIFLDVDDLEEFGTLADNVAASDVVLLFLSRGYFTSKACKIEYTAACRLGKPVVVVHESDENHGGAPLEELRDQCPDECRAHLFGSRAVVPWLRSAPFQLVTLKKIVAVVLSAGGGEAVAEPGKQAGGGGEIARVASEPSTLPRESRVGGSSSGKLERAKSASAEAARRATARAMAPRAPAKKVEWESADLYLHKELKPAAGLGPGPGLTLLYSRHNPGARRVASQLAATVAGCVAVEAPASVGGGRVLPLLVLNARTFEGADGEALAGEVCGWRAAFKETVRANERLRQRQEAASGLAKLTNRLEALTGVDVDGDGDVNEKCLAEAEGRGRSLTLGSNVQSRQDSLGEASGRAQPKHGGAVGEASERVRSSSSASGADSESEEPAGGVEMGRLLLVHMLEPEDDGCRFEQVMAQTPQHLVDDKLYSQIALPWFHAPDYRAAALAVLSHTLVKEGSSAPSSRARGGTRWWPSTRRAPATERRASGRLMFRRRSSAPV</sequence>
<feature type="region of interest" description="Disordered" evidence="7">
    <location>
        <begin position="1071"/>
        <end position="1113"/>
    </location>
</feature>
<dbReference type="InterPro" id="IPR001828">
    <property type="entry name" value="ANF_lig-bd_rcpt"/>
</dbReference>
<protein>
    <recommendedName>
        <fullName evidence="9">Receptor ligand binding region domain-containing protein</fullName>
    </recommendedName>
</protein>
<proteinExistence type="predicted"/>
<dbReference type="GO" id="GO:0016020">
    <property type="term" value="C:membrane"/>
    <property type="evidence" value="ECO:0007669"/>
    <property type="project" value="UniProtKB-SubCell"/>
</dbReference>
<evidence type="ECO:0000313" key="10">
    <source>
        <dbReference type="EnsemblProtists" id="EOD15706"/>
    </source>
</evidence>
<dbReference type="STRING" id="2903.R1DY86"/>
<evidence type="ECO:0000256" key="5">
    <source>
        <dbReference type="ARBA" id="ARBA00023170"/>
    </source>
</evidence>
<dbReference type="Gene3D" id="3.40.50.10140">
    <property type="entry name" value="Toll/interleukin-1 receptor homology (TIR) domain"/>
    <property type="match status" value="1"/>
</dbReference>
<comment type="subcellular location">
    <subcellularLocation>
        <location evidence="1">Membrane</location>
        <topology evidence="1">Multi-pass membrane protein</topology>
    </subcellularLocation>
</comment>
<keyword evidence="3 8" id="KW-1133">Transmembrane helix</keyword>
<dbReference type="HOGENOM" id="CLU_281503_0_0_1"/>
<feature type="transmembrane region" description="Helical" evidence="8">
    <location>
        <begin position="535"/>
        <end position="556"/>
    </location>
</feature>
<feature type="domain" description="Receptor ligand binding region" evidence="9">
    <location>
        <begin position="74"/>
        <end position="441"/>
    </location>
</feature>
<dbReference type="eggNOG" id="ENOG502SZG6">
    <property type="taxonomic scope" value="Eukaryota"/>
</dbReference>
<dbReference type="Gene3D" id="3.40.50.2300">
    <property type="match status" value="3"/>
</dbReference>
<evidence type="ECO:0000259" key="9">
    <source>
        <dbReference type="Pfam" id="PF01094"/>
    </source>
</evidence>
<evidence type="ECO:0000256" key="6">
    <source>
        <dbReference type="ARBA" id="ARBA00023180"/>
    </source>
</evidence>
<dbReference type="Proteomes" id="UP000013827">
    <property type="component" value="Unassembled WGS sequence"/>
</dbReference>
<keyword evidence="6" id="KW-0325">Glycoprotein</keyword>
<dbReference type="Pfam" id="PF01094">
    <property type="entry name" value="ANF_receptor"/>
    <property type="match status" value="1"/>
</dbReference>
<feature type="compositionally biased region" description="Polar residues" evidence="7">
    <location>
        <begin position="951"/>
        <end position="961"/>
    </location>
</feature>
<evidence type="ECO:0000256" key="4">
    <source>
        <dbReference type="ARBA" id="ARBA00023136"/>
    </source>
</evidence>
<dbReference type="InterPro" id="IPR028082">
    <property type="entry name" value="Peripla_BP_I"/>
</dbReference>
<dbReference type="RefSeq" id="XP_005768135.1">
    <property type="nucleotide sequence ID" value="XM_005768078.1"/>
</dbReference>
<evidence type="ECO:0000256" key="2">
    <source>
        <dbReference type="ARBA" id="ARBA00022692"/>
    </source>
</evidence>
<keyword evidence="11" id="KW-1185">Reference proteome</keyword>
<dbReference type="InterPro" id="IPR050726">
    <property type="entry name" value="mGluR"/>
</dbReference>
<feature type="compositionally biased region" description="Basic residues" evidence="7">
    <location>
        <begin position="1104"/>
        <end position="1113"/>
    </location>
</feature>
<name>A0A0D3IWS1_EMIH1</name>
<accession>A0A0D3IWS1</accession>